<sequence>SPCCNDLLNAQYCNAQGLIHFGHSCLSSSSDDNQQTTPIFYVFYQRSLPYVCFIII</sequence>
<dbReference type="GO" id="GO:0017183">
    <property type="term" value="P:protein histidyl modification to diphthamide"/>
    <property type="evidence" value="ECO:0007669"/>
    <property type="project" value="InterPro"/>
</dbReference>
<gene>
    <name evidence="1" type="ORF">QYT958_LOCUS43348</name>
</gene>
<evidence type="ECO:0000313" key="2">
    <source>
        <dbReference type="Proteomes" id="UP000663848"/>
    </source>
</evidence>
<feature type="non-terminal residue" evidence="1">
    <location>
        <position position="1"/>
    </location>
</feature>
<dbReference type="AlphaFoldDB" id="A0A822DGI1"/>
<name>A0A822DGI1_9BILA</name>
<dbReference type="Pfam" id="PF01866">
    <property type="entry name" value="Diphthamide_syn"/>
    <property type="match status" value="1"/>
</dbReference>
<evidence type="ECO:0000313" key="1">
    <source>
        <dbReference type="EMBL" id="CAF5072304.1"/>
    </source>
</evidence>
<protein>
    <submittedName>
        <fullName evidence="1">Uncharacterized protein</fullName>
    </submittedName>
</protein>
<dbReference type="EMBL" id="CAJOBR010060949">
    <property type="protein sequence ID" value="CAF5072304.1"/>
    <property type="molecule type" value="Genomic_DNA"/>
</dbReference>
<accession>A0A822DGI1</accession>
<organism evidence="1 2">
    <name type="scientific">Rotaria socialis</name>
    <dbReference type="NCBI Taxonomy" id="392032"/>
    <lineage>
        <taxon>Eukaryota</taxon>
        <taxon>Metazoa</taxon>
        <taxon>Spiralia</taxon>
        <taxon>Gnathifera</taxon>
        <taxon>Rotifera</taxon>
        <taxon>Eurotatoria</taxon>
        <taxon>Bdelloidea</taxon>
        <taxon>Philodinida</taxon>
        <taxon>Philodinidae</taxon>
        <taxon>Rotaria</taxon>
    </lineage>
</organism>
<comment type="caution">
    <text evidence="1">The sequence shown here is derived from an EMBL/GenBank/DDBJ whole genome shotgun (WGS) entry which is preliminary data.</text>
</comment>
<dbReference type="InterPro" id="IPR016435">
    <property type="entry name" value="DPH1/DPH2"/>
</dbReference>
<proteinExistence type="predicted"/>
<reference evidence="1" key="1">
    <citation type="submission" date="2021-02" db="EMBL/GenBank/DDBJ databases">
        <authorList>
            <person name="Nowell W R."/>
        </authorList>
    </citation>
    <scope>NUCLEOTIDE SEQUENCE</scope>
</reference>
<dbReference type="NCBIfam" id="TIGR00322">
    <property type="entry name" value="diphth2_R"/>
    <property type="match status" value="1"/>
</dbReference>
<dbReference type="InterPro" id="IPR042263">
    <property type="entry name" value="DPH1/DPH2_1"/>
</dbReference>
<dbReference type="GO" id="GO:0090560">
    <property type="term" value="F:2-(3-amino-3-carboxypropyl)histidine synthase activity"/>
    <property type="evidence" value="ECO:0007669"/>
    <property type="project" value="InterPro"/>
</dbReference>
<dbReference type="Gene3D" id="3.40.50.11840">
    <property type="entry name" value="Diphthamide synthesis DPH1/DPH2 domain 1"/>
    <property type="match status" value="1"/>
</dbReference>
<dbReference type="Proteomes" id="UP000663848">
    <property type="component" value="Unassembled WGS sequence"/>
</dbReference>